<feature type="compositionally biased region" description="Basic and acidic residues" evidence="6">
    <location>
        <begin position="120"/>
        <end position="134"/>
    </location>
</feature>
<dbReference type="AlphaFoldDB" id="A0A4U1EY38"/>
<feature type="region of interest" description="Disordered" evidence="6">
    <location>
        <begin position="381"/>
        <end position="405"/>
    </location>
</feature>
<feature type="non-terminal residue" evidence="8">
    <location>
        <position position="1"/>
    </location>
</feature>
<evidence type="ECO:0000256" key="2">
    <source>
        <dbReference type="ARBA" id="ARBA00022771"/>
    </source>
</evidence>
<dbReference type="SUPFAM" id="SSF57716">
    <property type="entry name" value="Glucocorticoid receptor-like (DNA-binding domain)"/>
    <property type="match status" value="1"/>
</dbReference>
<proteinExistence type="predicted"/>
<keyword evidence="1" id="KW-0479">Metal-binding</keyword>
<accession>A0A4U1EY38</accession>
<dbReference type="PANTHER" id="PTHR46289">
    <property type="entry name" value="52 KDA REPRESSOR OF THE INHIBITOR OF THE PROTEIN KINASE-LIKE PROTEIN-RELATED"/>
    <property type="match status" value="1"/>
</dbReference>
<gene>
    <name evidence="8" type="ORF">EI555_015573</name>
</gene>
<reference evidence="9" key="1">
    <citation type="journal article" date="2019" name="IScience">
        <title>Narwhal Genome Reveals Long-Term Low Genetic Diversity despite Current Large Abundance Size.</title>
        <authorList>
            <person name="Westbury M.V."/>
            <person name="Petersen B."/>
            <person name="Garde E."/>
            <person name="Heide-Jorgensen M.P."/>
            <person name="Lorenzen E.D."/>
        </authorList>
    </citation>
    <scope>NUCLEOTIDE SEQUENCE [LARGE SCALE GENOMIC DNA]</scope>
</reference>
<dbReference type="SMART" id="SM00692">
    <property type="entry name" value="DM3"/>
    <property type="match status" value="1"/>
</dbReference>
<protein>
    <recommendedName>
        <fullName evidence="7">THAP-type domain-containing protein</fullName>
    </recommendedName>
</protein>
<keyword evidence="3" id="KW-0862">Zinc</keyword>
<evidence type="ECO:0000256" key="6">
    <source>
        <dbReference type="SAM" id="MobiDB-lite"/>
    </source>
</evidence>
<evidence type="ECO:0000256" key="1">
    <source>
        <dbReference type="ARBA" id="ARBA00022723"/>
    </source>
</evidence>
<evidence type="ECO:0000256" key="4">
    <source>
        <dbReference type="ARBA" id="ARBA00023125"/>
    </source>
</evidence>
<evidence type="ECO:0000313" key="8">
    <source>
        <dbReference type="EMBL" id="TKC41357.1"/>
    </source>
</evidence>
<feature type="non-terminal residue" evidence="8">
    <location>
        <position position="405"/>
    </location>
</feature>
<feature type="domain" description="THAP-type" evidence="7">
    <location>
        <begin position="3"/>
        <end position="88"/>
    </location>
</feature>
<dbReference type="InterPro" id="IPR052958">
    <property type="entry name" value="IFN-induced_PKR_regulator"/>
</dbReference>
<evidence type="ECO:0000256" key="5">
    <source>
        <dbReference type="PROSITE-ProRule" id="PRU00309"/>
    </source>
</evidence>
<dbReference type="Proteomes" id="UP000308365">
    <property type="component" value="Unassembled WGS sequence"/>
</dbReference>
<sequence>TTMPNFCAAPNCTRKSTQSDLAFFRFPRDPARCQKWVENCRRADLEDKTPDQLNKHYRLCAKHFETSMICRTSPYRTVLRDNAIPTIFDLTSHLNNPHSRHRKRIKELSEDEIRTLKQKKIDETSEQEPKHKEINNSNAQNPSAEEGGKHLATLCWVIRVPAGSESHHLATCPLKQLLPAFIRFTPPQGAETDFPTPLLALAHLPPREPWEEKPGLESSPLRPAKPEGRMCDLGLGSGLAPAPQLAGAAQNQKLSPFVYRERPLLLFLKMIGTSREKMTLIKQRLQEANSWLEKEEKGLEFFMDTFSELGAEAPNCIPQIPSTPHFKASVQDKKKDWPQTNSVSGTHFQPKVMRPKPKGCIRLQALKLLNPSTTPVSALQWETPGPSKAPIQRGGHHFCDYPSTS</sequence>
<dbReference type="GO" id="GO:0008270">
    <property type="term" value="F:zinc ion binding"/>
    <property type="evidence" value="ECO:0007669"/>
    <property type="project" value="UniProtKB-KW"/>
</dbReference>
<dbReference type="EMBL" id="RWIC01000651">
    <property type="protein sequence ID" value="TKC41357.1"/>
    <property type="molecule type" value="Genomic_DNA"/>
</dbReference>
<keyword evidence="4 5" id="KW-0238">DNA-binding</keyword>
<dbReference type="PANTHER" id="PTHR46289:SF16">
    <property type="entry name" value="52 KDA REPRESSOR OF THE INHIBITOR OF THE PROTEIN KINASE"/>
    <property type="match status" value="1"/>
</dbReference>
<feature type="region of interest" description="Disordered" evidence="6">
    <location>
        <begin position="120"/>
        <end position="146"/>
    </location>
</feature>
<organism evidence="8 9">
    <name type="scientific">Monodon monoceros</name>
    <name type="common">Narwhal</name>
    <name type="synonym">Ceratodon monodon</name>
    <dbReference type="NCBI Taxonomy" id="40151"/>
    <lineage>
        <taxon>Eukaryota</taxon>
        <taxon>Metazoa</taxon>
        <taxon>Chordata</taxon>
        <taxon>Craniata</taxon>
        <taxon>Vertebrata</taxon>
        <taxon>Euteleostomi</taxon>
        <taxon>Mammalia</taxon>
        <taxon>Eutheria</taxon>
        <taxon>Laurasiatheria</taxon>
        <taxon>Artiodactyla</taxon>
        <taxon>Whippomorpha</taxon>
        <taxon>Cetacea</taxon>
        <taxon>Odontoceti</taxon>
        <taxon>Monodontidae</taxon>
        <taxon>Monodon</taxon>
    </lineage>
</organism>
<dbReference type="Pfam" id="PF05485">
    <property type="entry name" value="THAP"/>
    <property type="match status" value="1"/>
</dbReference>
<evidence type="ECO:0000256" key="3">
    <source>
        <dbReference type="ARBA" id="ARBA00022833"/>
    </source>
</evidence>
<keyword evidence="2 5" id="KW-0863">Zinc-finger</keyword>
<comment type="caution">
    <text evidence="8">The sequence shown here is derived from an EMBL/GenBank/DDBJ whole genome shotgun (WGS) entry which is preliminary data.</text>
</comment>
<name>A0A4U1EY38_MONMO</name>
<evidence type="ECO:0000259" key="7">
    <source>
        <dbReference type="PROSITE" id="PS50950"/>
    </source>
</evidence>
<dbReference type="SMART" id="SM00980">
    <property type="entry name" value="THAP"/>
    <property type="match status" value="1"/>
</dbReference>
<dbReference type="GO" id="GO:0003677">
    <property type="term" value="F:DNA binding"/>
    <property type="evidence" value="ECO:0007669"/>
    <property type="project" value="UniProtKB-UniRule"/>
</dbReference>
<dbReference type="PROSITE" id="PS50950">
    <property type="entry name" value="ZF_THAP"/>
    <property type="match status" value="1"/>
</dbReference>
<dbReference type="InterPro" id="IPR006612">
    <property type="entry name" value="THAP_Znf"/>
</dbReference>
<evidence type="ECO:0000313" key="9">
    <source>
        <dbReference type="Proteomes" id="UP000308365"/>
    </source>
</evidence>